<dbReference type="EMBL" id="CP032452">
    <property type="protein sequence ID" value="QEZ69203.1"/>
    <property type="molecule type" value="Genomic_DNA"/>
</dbReference>
<evidence type="ECO:0000313" key="1">
    <source>
        <dbReference type="EMBL" id="QEZ69203.1"/>
    </source>
</evidence>
<gene>
    <name evidence="1" type="ORF">D4A35_09810</name>
</gene>
<dbReference type="AlphaFoldDB" id="A0A5P3XG00"/>
<sequence length="66" mass="7663">MLHLHLRPINQVVFLGSYPYGGKSYLEVGFALRCFQRLSIPYIATQPCPWQNNWYTRGTSIPVLSY</sequence>
<name>A0A5P3XG00_PARBF</name>
<reference evidence="1 2" key="1">
    <citation type="submission" date="2018-09" db="EMBL/GenBank/DDBJ databases">
        <title>A clostridial neurotoxin that targets Anopheles mosquitoes.</title>
        <authorList>
            <person name="Contreras E."/>
            <person name="Masuyer G."/>
            <person name="Qureshi N."/>
            <person name="Chawla S."/>
            <person name="Lim H.L."/>
            <person name="Chen J."/>
            <person name="Stenmark P."/>
            <person name="Gill S."/>
        </authorList>
    </citation>
    <scope>NUCLEOTIDE SEQUENCE [LARGE SCALE GENOMIC DNA]</scope>
    <source>
        <strain evidence="1 2">Cbm</strain>
    </source>
</reference>
<proteinExistence type="predicted"/>
<protein>
    <submittedName>
        <fullName evidence="1">Uncharacterized protein</fullName>
    </submittedName>
</protein>
<accession>A0A5P3XG00</accession>
<organism evidence="1 2">
    <name type="scientific">Paraclostridium bifermentans</name>
    <name type="common">Clostridium bifermentans</name>
    <dbReference type="NCBI Taxonomy" id="1490"/>
    <lineage>
        <taxon>Bacteria</taxon>
        <taxon>Bacillati</taxon>
        <taxon>Bacillota</taxon>
        <taxon>Clostridia</taxon>
        <taxon>Peptostreptococcales</taxon>
        <taxon>Peptostreptococcaceae</taxon>
        <taxon>Paraclostridium</taxon>
    </lineage>
</organism>
<evidence type="ECO:0000313" key="2">
    <source>
        <dbReference type="Proteomes" id="UP000326961"/>
    </source>
</evidence>
<dbReference type="Proteomes" id="UP000326961">
    <property type="component" value="Chromosome"/>
</dbReference>